<dbReference type="AlphaFoldDB" id="A0A5A9ZW71"/>
<evidence type="ECO:0000256" key="1">
    <source>
        <dbReference type="ARBA" id="ARBA00004442"/>
    </source>
</evidence>
<dbReference type="Pfam" id="PF02321">
    <property type="entry name" value="OEP"/>
    <property type="match status" value="1"/>
</dbReference>
<feature type="compositionally biased region" description="Polar residues" evidence="8">
    <location>
        <begin position="478"/>
        <end position="487"/>
    </location>
</feature>
<evidence type="ECO:0000256" key="3">
    <source>
        <dbReference type="ARBA" id="ARBA00022448"/>
    </source>
</evidence>
<sequence length="487" mass="51568">MTTQCSEIAVGAPAPRRWRFAANLLPVVGAVLLLIGCAEMPDLESLESGFDAPPGEREVRVSDSVSRSTFGQTVVRAVQTHPRLTASDADIRAAQAREDGEATGYLPRFSLGATIGSGVTGGNGVAPVLQILQLIYDGGATASRQIAARARVFESRGSRLEVAAALTMEAVEAWHNLVSAREQHDLARSNANAHRHLLEQVEDRFGAGAGTQSDVLTARARLANAVSREVQALSQRDRAEAVFREVFGRGSGALADPPPAPKLPDAQDDALIAASPRIRGLDASIKAAEADLAATEAAQFPQLQMRGTAQRAATGSGADRGADLVLDYDPGAPGQKAAAIREAEARLEALRADREGLAREIRRALDFVRSDQRAGQARLRAARDAVSANEATVASAREQFSIGRRSLIGLLDAQRDLFDAGETLIVAKRELALSGYAALALTGDILDAFGIVLPQVHTEGETVEQDDESEDPVAQELAQGTSEDWGR</sequence>
<keyword evidence="7" id="KW-0998">Cell outer membrane</keyword>
<feature type="compositionally biased region" description="Acidic residues" evidence="8">
    <location>
        <begin position="461"/>
        <end position="473"/>
    </location>
</feature>
<dbReference type="SUPFAM" id="SSF56954">
    <property type="entry name" value="Outer membrane efflux proteins (OEP)"/>
    <property type="match status" value="1"/>
</dbReference>
<dbReference type="InterPro" id="IPR051906">
    <property type="entry name" value="TolC-like"/>
</dbReference>
<gene>
    <name evidence="9" type="ORF">FLO80_03075</name>
</gene>
<dbReference type="Proteomes" id="UP000325291">
    <property type="component" value="Unassembled WGS sequence"/>
</dbReference>
<dbReference type="PANTHER" id="PTHR30026">
    <property type="entry name" value="OUTER MEMBRANE PROTEIN TOLC"/>
    <property type="match status" value="1"/>
</dbReference>
<evidence type="ECO:0000256" key="8">
    <source>
        <dbReference type="SAM" id="MobiDB-lite"/>
    </source>
</evidence>
<dbReference type="GO" id="GO:0015562">
    <property type="term" value="F:efflux transmembrane transporter activity"/>
    <property type="evidence" value="ECO:0007669"/>
    <property type="project" value="InterPro"/>
</dbReference>
<dbReference type="GO" id="GO:1990281">
    <property type="term" value="C:efflux pump complex"/>
    <property type="evidence" value="ECO:0007669"/>
    <property type="project" value="TreeGrafter"/>
</dbReference>
<proteinExistence type="inferred from homology"/>
<feature type="region of interest" description="Disordered" evidence="8">
    <location>
        <begin position="459"/>
        <end position="487"/>
    </location>
</feature>
<dbReference type="GO" id="GO:0009279">
    <property type="term" value="C:cell outer membrane"/>
    <property type="evidence" value="ECO:0007669"/>
    <property type="project" value="UniProtKB-SubCell"/>
</dbReference>
<dbReference type="GO" id="GO:0015288">
    <property type="term" value="F:porin activity"/>
    <property type="evidence" value="ECO:0007669"/>
    <property type="project" value="TreeGrafter"/>
</dbReference>
<dbReference type="RefSeq" id="WP_111361816.1">
    <property type="nucleotide sequence ID" value="NZ_JASHJG010000002.1"/>
</dbReference>
<evidence type="ECO:0000313" key="9">
    <source>
        <dbReference type="EMBL" id="KAA0921166.1"/>
    </source>
</evidence>
<keyword evidence="6" id="KW-0472">Membrane</keyword>
<keyword evidence="3" id="KW-0813">Transport</keyword>
<evidence type="ECO:0000256" key="2">
    <source>
        <dbReference type="ARBA" id="ARBA00007613"/>
    </source>
</evidence>
<evidence type="ECO:0000256" key="6">
    <source>
        <dbReference type="ARBA" id="ARBA00023136"/>
    </source>
</evidence>
<organism evidence="9 10">
    <name type="scientific">Aquicoccus porphyridii</name>
    <dbReference type="NCBI Taxonomy" id="1852029"/>
    <lineage>
        <taxon>Bacteria</taxon>
        <taxon>Pseudomonadati</taxon>
        <taxon>Pseudomonadota</taxon>
        <taxon>Alphaproteobacteria</taxon>
        <taxon>Rhodobacterales</taxon>
        <taxon>Paracoccaceae</taxon>
        <taxon>Aquicoccus</taxon>
    </lineage>
</organism>
<evidence type="ECO:0000313" key="10">
    <source>
        <dbReference type="Proteomes" id="UP000325291"/>
    </source>
</evidence>
<dbReference type="EMBL" id="VINQ01000001">
    <property type="protein sequence ID" value="KAA0921166.1"/>
    <property type="molecule type" value="Genomic_DNA"/>
</dbReference>
<evidence type="ECO:0000256" key="5">
    <source>
        <dbReference type="ARBA" id="ARBA00022692"/>
    </source>
</evidence>
<comment type="similarity">
    <text evidence="2">Belongs to the outer membrane factor (OMF) (TC 1.B.17) family.</text>
</comment>
<name>A0A5A9ZW71_9RHOB</name>
<keyword evidence="4" id="KW-1134">Transmembrane beta strand</keyword>
<keyword evidence="10" id="KW-1185">Reference proteome</keyword>
<comment type="subcellular location">
    <subcellularLocation>
        <location evidence="1">Cell outer membrane</location>
    </subcellularLocation>
</comment>
<accession>A0A5A9ZW71</accession>
<reference evidence="9 10" key="1">
    <citation type="submission" date="2019-07" db="EMBL/GenBank/DDBJ databases">
        <title>Aquicoccus porphyridii gen. nov., sp. nov., isolated from a small marine red alga, Porphyridium marinum.</title>
        <authorList>
            <person name="Liu L."/>
        </authorList>
    </citation>
    <scope>NUCLEOTIDE SEQUENCE [LARGE SCALE GENOMIC DNA]</scope>
    <source>
        <strain evidence="9 10">L1 8-17</strain>
    </source>
</reference>
<protein>
    <recommendedName>
        <fullName evidence="11">TolC family protein</fullName>
    </recommendedName>
</protein>
<evidence type="ECO:0000256" key="4">
    <source>
        <dbReference type="ARBA" id="ARBA00022452"/>
    </source>
</evidence>
<dbReference type="Gene3D" id="1.20.1600.10">
    <property type="entry name" value="Outer membrane efflux proteins (OEP)"/>
    <property type="match status" value="1"/>
</dbReference>
<evidence type="ECO:0000256" key="7">
    <source>
        <dbReference type="ARBA" id="ARBA00023237"/>
    </source>
</evidence>
<keyword evidence="5" id="KW-0812">Transmembrane</keyword>
<dbReference type="InterPro" id="IPR003423">
    <property type="entry name" value="OMP_efflux"/>
</dbReference>
<dbReference type="PANTHER" id="PTHR30026:SF22">
    <property type="entry name" value="OUTER MEMBRANE EFFLUX PROTEIN"/>
    <property type="match status" value="1"/>
</dbReference>
<comment type="caution">
    <text evidence="9">The sequence shown here is derived from an EMBL/GenBank/DDBJ whole genome shotgun (WGS) entry which is preliminary data.</text>
</comment>
<evidence type="ECO:0008006" key="11">
    <source>
        <dbReference type="Google" id="ProtNLM"/>
    </source>
</evidence>